<reference evidence="2" key="1">
    <citation type="submission" date="2025-08" db="UniProtKB">
        <authorList>
            <consortium name="RefSeq"/>
        </authorList>
    </citation>
    <scope>IDENTIFICATION</scope>
    <source>
        <tissue evidence="2">Whole organism</tissue>
    </source>
</reference>
<dbReference type="SUPFAM" id="SSF47986">
    <property type="entry name" value="DEATH domain"/>
    <property type="match status" value="1"/>
</dbReference>
<proteinExistence type="predicted"/>
<dbReference type="InterPro" id="IPR011029">
    <property type="entry name" value="DEATH-like_dom_sf"/>
</dbReference>
<accession>A0A8B7NEV1</accession>
<dbReference type="Gene3D" id="1.10.533.10">
    <property type="entry name" value="Death Domain, Fas"/>
    <property type="match status" value="1"/>
</dbReference>
<evidence type="ECO:0000313" key="1">
    <source>
        <dbReference type="Proteomes" id="UP000694843"/>
    </source>
</evidence>
<keyword evidence="1" id="KW-1185">Reference proteome</keyword>
<dbReference type="AlphaFoldDB" id="A0A8B7NEV1"/>
<gene>
    <name evidence="2" type="primary">LOC108669345</name>
</gene>
<organism evidence="1 2">
    <name type="scientific">Hyalella azteca</name>
    <name type="common">Amphipod</name>
    <dbReference type="NCBI Taxonomy" id="294128"/>
    <lineage>
        <taxon>Eukaryota</taxon>
        <taxon>Metazoa</taxon>
        <taxon>Ecdysozoa</taxon>
        <taxon>Arthropoda</taxon>
        <taxon>Crustacea</taxon>
        <taxon>Multicrustacea</taxon>
        <taxon>Malacostraca</taxon>
        <taxon>Eumalacostraca</taxon>
        <taxon>Peracarida</taxon>
        <taxon>Amphipoda</taxon>
        <taxon>Senticaudata</taxon>
        <taxon>Talitrida</taxon>
        <taxon>Talitroidea</taxon>
        <taxon>Hyalellidae</taxon>
        <taxon>Hyalella</taxon>
    </lineage>
</organism>
<dbReference type="KEGG" id="hazt:108669345"/>
<dbReference type="OrthoDB" id="6593154at2759"/>
<sequence>MDIPSQKQSLEDDLVSELHFETEKRKYDWVSNAEGISWESFSATFPKHRLWFYTLLDISLDDGTGWQQLAQNFGLNADQIKWCSKYCGPAGPTAAVFSKLQQQKLTDDGIPLYHLLKHLISLGRHDLLSRIPWQQCIDQLKEEACKLQAVSHNLALNERDEVECKDANVVSFSASFTPSQITSPKKKTTPYACSILMIYANDSSEFATKLYGQLRSSNGRGRIGVLVLQEQQHLLMQDPNSLLYKWFTQVDYIVPVLSPDLLSQISGWSAASETSASAHGHVTALLNRYVYRLTLDQYVALASRNKRCRPVVSATHSREVCSTELVRTQGLLQVVTVCDDYDSSGAVNNSVEKFAHLLLKTHAISS</sequence>
<protein>
    <submittedName>
        <fullName evidence="2">Uncharacterized protein LOC108669345</fullName>
    </submittedName>
</protein>
<name>A0A8B7NEV1_HYAAZ</name>
<dbReference type="RefSeq" id="XP_018012143.1">
    <property type="nucleotide sequence ID" value="XM_018156654.2"/>
</dbReference>
<dbReference type="GeneID" id="108669345"/>
<evidence type="ECO:0000313" key="2">
    <source>
        <dbReference type="RefSeq" id="XP_018012143.1"/>
    </source>
</evidence>
<dbReference type="Proteomes" id="UP000694843">
    <property type="component" value="Unplaced"/>
</dbReference>